<dbReference type="RefSeq" id="WP_174654826.1">
    <property type="nucleotide sequence ID" value="NZ_JAKRVX010000008.1"/>
</dbReference>
<proteinExistence type="predicted"/>
<dbReference type="InterPro" id="IPR011251">
    <property type="entry name" value="Luciferase-like_dom"/>
</dbReference>
<gene>
    <name evidence="6" type="ORF">AArcSt2_14875</name>
</gene>
<keyword evidence="7" id="KW-1185">Reference proteome</keyword>
<dbReference type="GO" id="GO:0046306">
    <property type="term" value="P:alkanesulfonate catabolic process"/>
    <property type="evidence" value="ECO:0007669"/>
    <property type="project" value="TreeGrafter"/>
</dbReference>
<evidence type="ECO:0000256" key="4">
    <source>
        <dbReference type="ARBA" id="ARBA00023033"/>
    </source>
</evidence>
<dbReference type="PANTHER" id="PTHR42847:SF4">
    <property type="entry name" value="ALKANESULFONATE MONOOXYGENASE-RELATED"/>
    <property type="match status" value="1"/>
</dbReference>
<keyword evidence="4" id="KW-0503">Monooxygenase</keyword>
<feature type="domain" description="Luciferase-like" evidence="5">
    <location>
        <begin position="1"/>
        <end position="253"/>
    </location>
</feature>
<name>A0AAE3G070_9EURY</name>
<sequence length="316" mass="35156">MEFAVNIPTSGGSNEYSTLPYCESIEWDDQRSYAVAAEKSGFDGVAVPDHLMTGDGPTTECLVTLAGIAGATEDVYLYPKTVNNILRQPALLAKTMATLDSISDGRLRLGMGAGWKDDEAIAYGYEWPSAPDRLREMEETIELLKELWTADRVTYHGQYVTVDDACCLPHPVQNPHPPIMVGGGGEEFTLRIAAKHADIWNFWGPVDVMEHKLAVLKQHCQTYDREYDEITKSWFARCLIRETKSEVAELLEAAPRFHPDSIGDTEFALVGTPEQVEAQLQPFLSLGITEIVLEFVDFPQTDGMELFAETVLDNMT</sequence>
<dbReference type="InterPro" id="IPR050172">
    <property type="entry name" value="SsuD_RutA_monooxygenase"/>
</dbReference>
<evidence type="ECO:0000256" key="1">
    <source>
        <dbReference type="ARBA" id="ARBA00022630"/>
    </source>
</evidence>
<keyword evidence="3" id="KW-0560">Oxidoreductase</keyword>
<keyword evidence="2" id="KW-0288">FMN</keyword>
<reference evidence="6" key="2">
    <citation type="submission" date="2022-02" db="EMBL/GenBank/DDBJ databases">
        <authorList>
            <person name="Elcheninov A.G."/>
            <person name="Sorokin D.Y."/>
            <person name="Kublanov I.V."/>
        </authorList>
    </citation>
    <scope>NUCLEOTIDE SEQUENCE</scope>
    <source>
        <strain evidence="6">AArc-St2</strain>
    </source>
</reference>
<dbReference type="Proteomes" id="UP001203207">
    <property type="component" value="Unassembled WGS sequence"/>
</dbReference>
<evidence type="ECO:0000313" key="7">
    <source>
        <dbReference type="Proteomes" id="UP001203207"/>
    </source>
</evidence>
<evidence type="ECO:0000259" key="5">
    <source>
        <dbReference type="Pfam" id="PF00296"/>
    </source>
</evidence>
<dbReference type="Gene3D" id="3.20.20.30">
    <property type="entry name" value="Luciferase-like domain"/>
    <property type="match status" value="1"/>
</dbReference>
<protein>
    <submittedName>
        <fullName evidence="6">LLM class flavin-dependent oxidoreductase</fullName>
    </submittedName>
</protein>
<evidence type="ECO:0000256" key="2">
    <source>
        <dbReference type="ARBA" id="ARBA00022643"/>
    </source>
</evidence>
<organism evidence="6 7">
    <name type="scientific">Natronocalculus amylovorans</name>
    <dbReference type="NCBI Taxonomy" id="2917812"/>
    <lineage>
        <taxon>Archaea</taxon>
        <taxon>Methanobacteriati</taxon>
        <taxon>Methanobacteriota</taxon>
        <taxon>Stenosarchaea group</taxon>
        <taxon>Halobacteria</taxon>
        <taxon>Halobacteriales</taxon>
        <taxon>Haloferacaceae</taxon>
        <taxon>Natronocalculus</taxon>
    </lineage>
</organism>
<dbReference type="Pfam" id="PF00296">
    <property type="entry name" value="Bac_luciferase"/>
    <property type="match status" value="1"/>
</dbReference>
<dbReference type="AlphaFoldDB" id="A0AAE3G070"/>
<dbReference type="SUPFAM" id="SSF51679">
    <property type="entry name" value="Bacterial luciferase-like"/>
    <property type="match status" value="1"/>
</dbReference>
<evidence type="ECO:0000313" key="6">
    <source>
        <dbReference type="EMBL" id="MCL9818223.1"/>
    </source>
</evidence>
<comment type="caution">
    <text evidence="6">The sequence shown here is derived from an EMBL/GenBank/DDBJ whole genome shotgun (WGS) entry which is preliminary data.</text>
</comment>
<keyword evidence="1" id="KW-0285">Flavoprotein</keyword>
<dbReference type="EMBL" id="JAKRVX010000008">
    <property type="protein sequence ID" value="MCL9818223.1"/>
    <property type="molecule type" value="Genomic_DNA"/>
</dbReference>
<dbReference type="InterPro" id="IPR036661">
    <property type="entry name" value="Luciferase-like_sf"/>
</dbReference>
<accession>A0AAE3G070</accession>
<reference evidence="6" key="1">
    <citation type="journal article" date="2022" name="Syst. Appl. Microbiol.">
        <title>Natronocalculus amylovorans gen. nov., sp. nov., and Natranaeroarchaeum aerophilus sp. nov., dominant culturable amylolytic natronoarchaea from hypersaline soda lakes in southwestern Siberia.</title>
        <authorList>
            <person name="Sorokin D.Y."/>
            <person name="Elcheninov A.G."/>
            <person name="Khizhniak T.V."/>
            <person name="Koenen M."/>
            <person name="Bale N.J."/>
            <person name="Damste J.S.S."/>
            <person name="Kublanov I.V."/>
        </authorList>
    </citation>
    <scope>NUCLEOTIDE SEQUENCE</scope>
    <source>
        <strain evidence="6">AArc-St2</strain>
    </source>
</reference>
<dbReference type="PANTHER" id="PTHR42847">
    <property type="entry name" value="ALKANESULFONATE MONOOXYGENASE"/>
    <property type="match status" value="1"/>
</dbReference>
<evidence type="ECO:0000256" key="3">
    <source>
        <dbReference type="ARBA" id="ARBA00023002"/>
    </source>
</evidence>
<dbReference type="GO" id="GO:0008726">
    <property type="term" value="F:alkanesulfonate monooxygenase activity"/>
    <property type="evidence" value="ECO:0007669"/>
    <property type="project" value="TreeGrafter"/>
</dbReference>